<dbReference type="Proteomes" id="UP000292583">
    <property type="component" value="Unassembled WGS sequence"/>
</dbReference>
<organism evidence="1 2">
    <name type="scientific">Campylobacter novaezeelandiae</name>
    <dbReference type="NCBI Taxonomy" id="2267891"/>
    <lineage>
        <taxon>Bacteria</taxon>
        <taxon>Pseudomonadati</taxon>
        <taxon>Campylobacterota</taxon>
        <taxon>Epsilonproteobacteria</taxon>
        <taxon>Campylobacterales</taxon>
        <taxon>Campylobacteraceae</taxon>
        <taxon>Campylobacter</taxon>
    </lineage>
</organism>
<proteinExistence type="predicted"/>
<name>A0A4Q9JTE8_9BACT</name>
<evidence type="ECO:0000313" key="1">
    <source>
        <dbReference type="EMBL" id="TBR80158.1"/>
    </source>
</evidence>
<protein>
    <submittedName>
        <fullName evidence="1">Uncharacterized protein</fullName>
    </submittedName>
</protein>
<gene>
    <name evidence="1" type="ORF">DU473_06185</name>
</gene>
<accession>A0A4Q9JTE8</accession>
<evidence type="ECO:0000313" key="2">
    <source>
        <dbReference type="Proteomes" id="UP000292583"/>
    </source>
</evidence>
<dbReference type="EMBL" id="QPGR01000011">
    <property type="protein sequence ID" value="TBR80158.1"/>
    <property type="molecule type" value="Genomic_DNA"/>
</dbReference>
<dbReference type="RefSeq" id="WP_131186740.1">
    <property type="nucleotide sequence ID" value="NZ_QPGR01000011.1"/>
</dbReference>
<dbReference type="AlphaFoldDB" id="A0A4Q9JTE8"/>
<reference evidence="1 2" key="1">
    <citation type="submission" date="2018-07" db="EMBL/GenBank/DDBJ databases">
        <title>Campylobacter zealandensis sp. nov., isolated from birds and water in New Zealand.</title>
        <authorList>
            <person name="Wilkinson D.A."/>
            <person name="Biggs P.J."/>
            <person name="French N.P."/>
            <person name="Midwinter A.C."/>
        </authorList>
    </citation>
    <scope>NUCLEOTIDE SEQUENCE [LARGE SCALE GENOMIC DNA]</scope>
    <source>
        <strain evidence="1 2">B423b</strain>
    </source>
</reference>
<keyword evidence="2" id="KW-1185">Reference proteome</keyword>
<sequence length="207" mass="24710">MPFSKPDFLPKLLEFLSNANIENKELKNIMPDIFTKRDFNKLIMLNLSNLGIARLVIKTQDCLKLELLKDNYHISDNLELDININQLKNPSNSLLDILKIYHPKSDFKELNIYQNDKFNKKIIFIITNEIPKIFKEFYKKYPYKNYGLGSFSQYNYYDNVKESKWHYFTILSPFSAQTIKINFLINEKKFLDKEQINDFIVNLNENE</sequence>
<comment type="caution">
    <text evidence="1">The sequence shown here is derived from an EMBL/GenBank/DDBJ whole genome shotgun (WGS) entry which is preliminary data.</text>
</comment>